<keyword evidence="6" id="KW-0274">FAD</keyword>
<comment type="catalytic activity">
    <reaction evidence="4">
        <text>a secondary aliphatic amine + O2 + H2O = a primary amine + an aldehyde + H2O2</text>
        <dbReference type="Rhea" id="RHEA:26414"/>
        <dbReference type="ChEBI" id="CHEBI:15377"/>
        <dbReference type="ChEBI" id="CHEBI:15379"/>
        <dbReference type="ChEBI" id="CHEBI:16240"/>
        <dbReference type="ChEBI" id="CHEBI:17478"/>
        <dbReference type="ChEBI" id="CHEBI:58855"/>
        <dbReference type="ChEBI" id="CHEBI:65296"/>
        <dbReference type="EC" id="1.4.3.4"/>
    </reaction>
</comment>
<feature type="binding site" evidence="5">
    <location>
        <position position="33"/>
    </location>
    <ligand>
        <name>FAD</name>
        <dbReference type="ChEBI" id="CHEBI:57692"/>
    </ligand>
</feature>
<evidence type="ECO:0000313" key="9">
    <source>
        <dbReference type="EMBL" id="GAT27576.1"/>
    </source>
</evidence>
<evidence type="ECO:0000259" key="8">
    <source>
        <dbReference type="Pfam" id="PF01593"/>
    </source>
</evidence>
<dbReference type="Pfam" id="PF01593">
    <property type="entry name" value="Amino_oxidase"/>
    <property type="match status" value="1"/>
</dbReference>
<comment type="similarity">
    <text evidence="2 6">Belongs to the flavin monoamine oxidase family.</text>
</comment>
<dbReference type="Gene3D" id="3.50.50.60">
    <property type="entry name" value="FAD/NAD(P)-binding domain"/>
    <property type="match status" value="1"/>
</dbReference>
<protein>
    <recommendedName>
        <fullName evidence="6">Amine oxidase</fullName>
        <ecNumber evidence="6">1.4.3.-</ecNumber>
    </recommendedName>
</protein>
<comment type="cofactor">
    <cofactor evidence="1 6">
        <name>FAD</name>
        <dbReference type="ChEBI" id="CHEBI:57692"/>
    </cofactor>
</comment>
<reference evidence="10" key="2">
    <citation type="submission" date="2016-02" db="EMBL/GenBank/DDBJ databases">
        <title>Genome sequencing of Aspergillus luchuensis NBRC 4314.</title>
        <authorList>
            <person name="Yamada O."/>
        </authorList>
    </citation>
    <scope>NUCLEOTIDE SEQUENCE [LARGE SCALE GENOMIC DNA]</scope>
    <source>
        <strain evidence="10">RIB 2604</strain>
    </source>
</reference>
<keyword evidence="3 6" id="KW-0560">Oxidoreductase</keyword>
<dbReference type="GO" id="GO:0097621">
    <property type="term" value="F:monoamine oxidase activity"/>
    <property type="evidence" value="ECO:0007669"/>
    <property type="project" value="UniProtKB-EC"/>
</dbReference>
<dbReference type="EC" id="1.4.3.-" evidence="6"/>
<gene>
    <name evidence="9" type="ORF">RIB2604_02112700</name>
</gene>
<dbReference type="Proteomes" id="UP000075230">
    <property type="component" value="Unassembled WGS sequence"/>
</dbReference>
<evidence type="ECO:0000256" key="1">
    <source>
        <dbReference type="ARBA" id="ARBA00001974"/>
    </source>
</evidence>
<comment type="caution">
    <text evidence="9">The sequence shown here is derived from an EMBL/GenBank/DDBJ whole genome shotgun (WGS) entry which is preliminary data.</text>
</comment>
<sequence>MTFHLLILLLICLFAAAFSVSEVDVAIIGAGLSGLSAAKDIAAAGKTFAILEARDRVGGRVLNVELPGGIVEEVGAEFVGPTQDRVLALAGELGLATYPTYNTGNCTFLRNGTITNYTCELGSASLPPLATETLIEVGTLQQQLNALAAEIDVRAPWDHPNASMWDTMTLGTFFASQLTLSDAKFLLNTFVTGVLGTETNEPSLLYTLAYIAASGNETEVGTLDRLIDVVGGAQESRIVGGTQLIALRLADKLGIENIHLCSPVRRVEHNNGQYMIISNETQIIAKRVIVAMSPPMAARISYDPPLPPARDQLTQRMGMGSIGKAIVIYPTPWWREQGLNAQALADTGIIHITFDNTPVDESVGAIMGFILGDDMRLVDKMNETEIEAAVIDSFVGMFGPQAAHPDHVIVQRWDWEEYSRGGPVAYAPPSVLTDYGEYLRESVGGIYFAGTEASYYWTGYMDGAVRSGEHVAAEVLRSLDFMEQPSGGRVRPQ</sequence>
<dbReference type="SUPFAM" id="SSF51905">
    <property type="entry name" value="FAD/NAD(P)-binding domain"/>
    <property type="match status" value="1"/>
</dbReference>
<dbReference type="SUPFAM" id="SSF54373">
    <property type="entry name" value="FAD-linked reductases, C-terminal domain"/>
    <property type="match status" value="1"/>
</dbReference>
<dbReference type="PANTHER" id="PTHR43563">
    <property type="entry name" value="AMINE OXIDASE"/>
    <property type="match status" value="1"/>
</dbReference>
<dbReference type="PRINTS" id="PR00757">
    <property type="entry name" value="AMINEOXDASEF"/>
</dbReference>
<dbReference type="PANTHER" id="PTHR43563:SF14">
    <property type="entry name" value="AMINE OXIDASE"/>
    <property type="match status" value="1"/>
</dbReference>
<feature type="signal peptide" evidence="7">
    <location>
        <begin position="1"/>
        <end position="17"/>
    </location>
</feature>
<feature type="domain" description="Amine oxidase" evidence="8">
    <location>
        <begin position="32"/>
        <end position="476"/>
    </location>
</feature>
<dbReference type="AlphaFoldDB" id="A0A146FP81"/>
<keyword evidence="6" id="KW-0285">Flavoprotein</keyword>
<evidence type="ECO:0000256" key="6">
    <source>
        <dbReference type="RuleBase" id="RU362067"/>
    </source>
</evidence>
<evidence type="ECO:0000313" key="10">
    <source>
        <dbReference type="Proteomes" id="UP000075230"/>
    </source>
</evidence>
<evidence type="ECO:0000256" key="5">
    <source>
        <dbReference type="PIRSR" id="PIRSR601613-1"/>
    </source>
</evidence>
<keyword evidence="7" id="KW-0732">Signal</keyword>
<dbReference type="InterPro" id="IPR050703">
    <property type="entry name" value="Flavin_MAO"/>
</dbReference>
<feature type="binding site" evidence="5">
    <location>
        <begin position="52"/>
        <end position="53"/>
    </location>
    <ligand>
        <name>FAD</name>
        <dbReference type="ChEBI" id="CHEBI:57692"/>
    </ligand>
</feature>
<name>A0A146FP81_ASPKA</name>
<evidence type="ECO:0000256" key="2">
    <source>
        <dbReference type="ARBA" id="ARBA00005995"/>
    </source>
</evidence>
<proteinExistence type="inferred from homology"/>
<evidence type="ECO:0000256" key="7">
    <source>
        <dbReference type="SAM" id="SignalP"/>
    </source>
</evidence>
<evidence type="ECO:0000256" key="3">
    <source>
        <dbReference type="ARBA" id="ARBA00023002"/>
    </source>
</evidence>
<evidence type="ECO:0000256" key="4">
    <source>
        <dbReference type="ARBA" id="ARBA00048448"/>
    </source>
</evidence>
<dbReference type="Gene3D" id="1.10.405.10">
    <property type="entry name" value="Guanine Nucleotide Dissociation Inhibitor, domain 1"/>
    <property type="match status" value="1"/>
</dbReference>
<feature type="binding site" evidence="5">
    <location>
        <position position="264"/>
    </location>
    <ligand>
        <name>FAD</name>
        <dbReference type="ChEBI" id="CHEBI:57692"/>
    </ligand>
</feature>
<dbReference type="VEuPathDB" id="FungiDB:ASPFODRAFT_202565"/>
<accession>A0A146FP81</accession>
<dbReference type="Gene3D" id="3.90.660.10">
    <property type="match status" value="1"/>
</dbReference>
<dbReference type="InterPro" id="IPR001613">
    <property type="entry name" value="Flavin_amine_oxidase"/>
</dbReference>
<feature type="binding site" evidence="5">
    <location>
        <position position="452"/>
    </location>
    <ligand>
        <name>FAD</name>
        <dbReference type="ChEBI" id="CHEBI:57692"/>
    </ligand>
</feature>
<dbReference type="InterPro" id="IPR036188">
    <property type="entry name" value="FAD/NAD-bd_sf"/>
</dbReference>
<dbReference type="EMBL" id="BCWF01000021">
    <property type="protein sequence ID" value="GAT27576.1"/>
    <property type="molecule type" value="Genomic_DNA"/>
</dbReference>
<reference evidence="9 10" key="1">
    <citation type="journal article" date="2016" name="DNA Res.">
        <title>Genome sequence of Aspergillus luchuensis NBRC 4314.</title>
        <authorList>
            <person name="Yamada O."/>
            <person name="Machida M."/>
            <person name="Hosoyama A."/>
            <person name="Goto M."/>
            <person name="Takahashi T."/>
            <person name="Futagami T."/>
            <person name="Yamagata Y."/>
            <person name="Takeuchi M."/>
            <person name="Kobayashi T."/>
            <person name="Koike H."/>
            <person name="Abe K."/>
            <person name="Asai K."/>
            <person name="Arita M."/>
            <person name="Fujita N."/>
            <person name="Fukuda K."/>
            <person name="Higa K."/>
            <person name="Horikawa H."/>
            <person name="Ishikawa T."/>
            <person name="Jinno K."/>
            <person name="Kato Y."/>
            <person name="Kirimura K."/>
            <person name="Mizutani O."/>
            <person name="Nakasone K."/>
            <person name="Sano M."/>
            <person name="Shiraishi Y."/>
            <person name="Tsukahara M."/>
            <person name="Gomi K."/>
        </authorList>
    </citation>
    <scope>NUCLEOTIDE SEQUENCE [LARGE SCALE GENOMIC DNA]</scope>
    <source>
        <strain evidence="9 10">RIB 2604</strain>
    </source>
</reference>
<feature type="chain" id="PRO_5007524078" description="Amine oxidase" evidence="7">
    <location>
        <begin position="18"/>
        <end position="493"/>
    </location>
</feature>
<organism evidence="9 10">
    <name type="scientific">Aspergillus kawachii</name>
    <name type="common">White koji mold</name>
    <name type="synonym">Aspergillus awamori var. kawachi</name>
    <dbReference type="NCBI Taxonomy" id="1069201"/>
    <lineage>
        <taxon>Eukaryota</taxon>
        <taxon>Fungi</taxon>
        <taxon>Dikarya</taxon>
        <taxon>Ascomycota</taxon>
        <taxon>Pezizomycotina</taxon>
        <taxon>Eurotiomycetes</taxon>
        <taxon>Eurotiomycetidae</taxon>
        <taxon>Eurotiales</taxon>
        <taxon>Aspergillaceae</taxon>
        <taxon>Aspergillus</taxon>
        <taxon>Aspergillus subgen. Circumdati</taxon>
    </lineage>
</organism>
<dbReference type="InterPro" id="IPR002937">
    <property type="entry name" value="Amino_oxidase"/>
</dbReference>
<feature type="binding site" evidence="5">
    <location>
        <position position="369"/>
    </location>
    <ligand>
        <name>substrate</name>
    </ligand>
</feature>